<keyword evidence="2" id="KW-0479">Metal-binding</keyword>
<organism evidence="9">
    <name type="scientific">Salpingoeca rosetta (strain ATCC 50818 / BSB-021)</name>
    <dbReference type="NCBI Taxonomy" id="946362"/>
    <lineage>
        <taxon>Eukaryota</taxon>
        <taxon>Choanoflagellata</taxon>
        <taxon>Craspedida</taxon>
        <taxon>Salpingoecidae</taxon>
        <taxon>Salpingoeca</taxon>
    </lineage>
</organism>
<dbReference type="RefSeq" id="XP_004989899.1">
    <property type="nucleotide sequence ID" value="XM_004989842.1"/>
</dbReference>
<evidence type="ECO:0000313" key="8">
    <source>
        <dbReference type="EMBL" id="EGD77835.1"/>
    </source>
</evidence>
<keyword evidence="9" id="KW-1185">Reference proteome</keyword>
<dbReference type="OrthoDB" id="26525at2759"/>
<feature type="domain" description="EF-hand" evidence="7">
    <location>
        <begin position="493"/>
        <end position="528"/>
    </location>
</feature>
<feature type="compositionally biased region" description="Basic and acidic residues" evidence="6">
    <location>
        <begin position="290"/>
        <end position="300"/>
    </location>
</feature>
<dbReference type="InParanoid" id="F2UL36"/>
<dbReference type="STRING" id="946362.F2UL36"/>
<accession>F2UL36</accession>
<dbReference type="GO" id="GO:0005509">
    <property type="term" value="F:calcium ion binding"/>
    <property type="evidence" value="ECO:0007669"/>
    <property type="project" value="InterPro"/>
</dbReference>
<evidence type="ECO:0000256" key="6">
    <source>
        <dbReference type="SAM" id="MobiDB-lite"/>
    </source>
</evidence>
<evidence type="ECO:0000256" key="4">
    <source>
        <dbReference type="ARBA" id="ARBA00022837"/>
    </source>
</evidence>
<feature type="compositionally biased region" description="Polar residues" evidence="6">
    <location>
        <begin position="1"/>
        <end position="15"/>
    </location>
</feature>
<dbReference type="SUPFAM" id="SSF47473">
    <property type="entry name" value="EF-hand"/>
    <property type="match status" value="2"/>
</dbReference>
<dbReference type="eggNOG" id="KOG0027">
    <property type="taxonomic scope" value="Eukaryota"/>
</dbReference>
<evidence type="ECO:0000256" key="2">
    <source>
        <dbReference type="ARBA" id="ARBA00022723"/>
    </source>
</evidence>
<dbReference type="GeneID" id="16070664"/>
<dbReference type="PANTHER" id="PTHR46819">
    <property type="entry name" value="EF-HAND CALCIUM-BINDING DOMAIN-CONTAINING PROTEIN 7"/>
    <property type="match status" value="1"/>
</dbReference>
<feature type="domain" description="EF-hand" evidence="7">
    <location>
        <begin position="149"/>
        <end position="173"/>
    </location>
</feature>
<feature type="compositionally biased region" description="Basic and acidic residues" evidence="6">
    <location>
        <begin position="337"/>
        <end position="356"/>
    </location>
</feature>
<dbReference type="CDD" id="cd00051">
    <property type="entry name" value="EFh"/>
    <property type="match status" value="1"/>
</dbReference>
<evidence type="ECO:0000259" key="7">
    <source>
        <dbReference type="PROSITE" id="PS50222"/>
    </source>
</evidence>
<keyword evidence="4" id="KW-0106">Calcium</keyword>
<evidence type="ECO:0000256" key="5">
    <source>
        <dbReference type="ARBA" id="ARBA00023136"/>
    </source>
</evidence>
<dbReference type="AlphaFoldDB" id="F2UL36"/>
<dbReference type="PROSITE" id="PS50222">
    <property type="entry name" value="EF_HAND_2"/>
    <property type="match status" value="4"/>
</dbReference>
<feature type="compositionally biased region" description="Acidic residues" evidence="6">
    <location>
        <begin position="310"/>
        <end position="329"/>
    </location>
</feature>
<dbReference type="InterPro" id="IPR052266">
    <property type="entry name" value="Miro-EF-hand_domain"/>
</dbReference>
<evidence type="ECO:0000313" key="9">
    <source>
        <dbReference type="Proteomes" id="UP000007799"/>
    </source>
</evidence>
<feature type="domain" description="EF-hand" evidence="7">
    <location>
        <begin position="33"/>
        <end position="68"/>
    </location>
</feature>
<dbReference type="GO" id="GO:0098797">
    <property type="term" value="C:plasma membrane protein complex"/>
    <property type="evidence" value="ECO:0007669"/>
    <property type="project" value="TreeGrafter"/>
</dbReference>
<keyword evidence="3" id="KW-0677">Repeat</keyword>
<dbReference type="OMA" id="WELFGRI"/>
<feature type="compositionally biased region" description="Basic and acidic residues" evidence="6">
    <location>
        <begin position="223"/>
        <end position="234"/>
    </location>
</feature>
<feature type="region of interest" description="Disordered" evidence="6">
    <location>
        <begin position="176"/>
        <end position="361"/>
    </location>
</feature>
<dbReference type="InterPro" id="IPR018247">
    <property type="entry name" value="EF_Hand_1_Ca_BS"/>
</dbReference>
<feature type="region of interest" description="Disordered" evidence="6">
    <location>
        <begin position="1"/>
        <end position="34"/>
    </location>
</feature>
<keyword evidence="5" id="KW-0472">Membrane</keyword>
<dbReference type="InterPro" id="IPR002048">
    <property type="entry name" value="EF_hand_dom"/>
</dbReference>
<dbReference type="FunFam" id="1.10.238.10:FF:000003">
    <property type="entry name" value="Calmodulin A"/>
    <property type="match status" value="1"/>
</dbReference>
<proteinExistence type="predicted"/>
<dbReference type="Proteomes" id="UP000007799">
    <property type="component" value="Unassembled WGS sequence"/>
</dbReference>
<dbReference type="FunCoup" id="F2UL36">
    <property type="interactions" value="82"/>
</dbReference>
<feature type="domain" description="EF-hand" evidence="7">
    <location>
        <begin position="103"/>
        <end position="138"/>
    </location>
</feature>
<reference evidence="8" key="1">
    <citation type="submission" date="2009-08" db="EMBL/GenBank/DDBJ databases">
        <title>Annotation of Salpingoeca rosetta.</title>
        <authorList>
            <consortium name="The Broad Institute Genome Sequencing Platform"/>
            <person name="Russ C."/>
            <person name="Cuomo C."/>
            <person name="Burger G."/>
            <person name="Gray M.W."/>
            <person name="Holland P.W.H."/>
            <person name="King N."/>
            <person name="Lang F.B.F."/>
            <person name="Roger A.J."/>
            <person name="Ruiz-Trillo I."/>
            <person name="Young S.K."/>
            <person name="Zeng Q."/>
            <person name="Gargeya S."/>
            <person name="Alvarado L."/>
            <person name="Berlin A."/>
            <person name="Chapman S.B."/>
            <person name="Chen Z."/>
            <person name="Freedman E."/>
            <person name="Gellesch M."/>
            <person name="Goldberg J."/>
            <person name="Griggs A."/>
            <person name="Gujja S."/>
            <person name="Heilman E."/>
            <person name="Heiman D."/>
            <person name="Howarth C."/>
            <person name="Mehta T."/>
            <person name="Neiman D."/>
            <person name="Pearson M."/>
            <person name="Roberts A."/>
            <person name="Saif S."/>
            <person name="Shea T."/>
            <person name="Shenoy N."/>
            <person name="Sisk P."/>
            <person name="Stolte C."/>
            <person name="Sykes S."/>
            <person name="White J."/>
            <person name="Yandava C."/>
            <person name="Haas B."/>
            <person name="Nusbaum C."/>
            <person name="Birren B."/>
        </authorList>
    </citation>
    <scope>NUCLEOTIDE SEQUENCE [LARGE SCALE GENOMIC DNA]</scope>
    <source>
        <strain evidence="8">ATCC 50818</strain>
    </source>
</reference>
<dbReference type="SMART" id="SM00054">
    <property type="entry name" value="EFh"/>
    <property type="match status" value="3"/>
</dbReference>
<dbReference type="GO" id="GO:0060170">
    <property type="term" value="C:ciliary membrane"/>
    <property type="evidence" value="ECO:0007669"/>
    <property type="project" value="TreeGrafter"/>
</dbReference>
<evidence type="ECO:0000256" key="3">
    <source>
        <dbReference type="ARBA" id="ARBA00022737"/>
    </source>
</evidence>
<dbReference type="KEGG" id="sre:PTSG_09468"/>
<dbReference type="EMBL" id="GL832980">
    <property type="protein sequence ID" value="EGD77835.1"/>
    <property type="molecule type" value="Genomic_DNA"/>
</dbReference>
<dbReference type="Gene3D" id="1.10.238.10">
    <property type="entry name" value="EF-hand"/>
    <property type="match status" value="2"/>
</dbReference>
<dbReference type="PROSITE" id="PS00018">
    <property type="entry name" value="EF_HAND_1"/>
    <property type="match status" value="2"/>
</dbReference>
<sequence>MQTHPGNGQPTNQRAAQMGKTRRTRRAGGDGGDGAAGIEVAWLAVNPDGDDRITRKQLLDAVHFMGFNPTKKVMRDFAAEVAPADELYSMEDLRTLTARIPPTTADDLVQAFKIIDENGDGSLSRKELEKALMNYGERMTRSEVEDVMKFDTDKSGSIEYHEFCNMCLAFADQIKQMQPPPSSDNKNNGSTGSRDDHAEDDDNGSRSVASSKRRTRTRAGPGRRADKTRAERSGRSGTTKSGRLPAAAVRRTKKGRTTQDDDDDSEGDGDDDGDDDDRRIEGGSKSLRGRTKDARDTEAARRRRRGHSSDDDDGDDGGDDDDDDGDDDEGSRSRRGKDREVEKKNKKEQDEKDKKATRPSATALKAWTRWELFGRIQAQKEGPPSSQLFEIKPTKKTRLLIDVERSSSSVDTTSVSPGCVIVDENNKFIGRTRTRRANRDVQSIIVELDPGTYTIVPTSQPTLKPRDEKKAKKTPLAPLCITDDNDAKSFTEQATTALDEAFRSFDTRRNGRLSRSEYNALLKQTDGEECEDDVWEFIIENFDAEEGELTRRGFFQIYTQLVADEDDDDAVYPHFEHLGFNRKLEMDEVVLWKMTCYAAKPGAVSDISLHAFDGDVASAALSAAESDRKKKAKQKNKERA</sequence>
<dbReference type="PANTHER" id="PTHR46819:SF1">
    <property type="entry name" value="EF-HAND CALCIUM-BINDING DOMAIN-CONTAINING PROTEIN 7"/>
    <property type="match status" value="1"/>
</dbReference>
<feature type="compositionally biased region" description="Acidic residues" evidence="6">
    <location>
        <begin position="260"/>
        <end position="275"/>
    </location>
</feature>
<dbReference type="GO" id="GO:1903569">
    <property type="term" value="P:positive regulation of protein localization to ciliary membrane"/>
    <property type="evidence" value="ECO:0007669"/>
    <property type="project" value="TreeGrafter"/>
</dbReference>
<dbReference type="Pfam" id="PF13499">
    <property type="entry name" value="EF-hand_7"/>
    <property type="match status" value="1"/>
</dbReference>
<feature type="compositionally biased region" description="Polar residues" evidence="6">
    <location>
        <begin position="183"/>
        <end position="192"/>
    </location>
</feature>
<comment type="subcellular location">
    <subcellularLocation>
        <location evidence="1">Membrane</location>
    </subcellularLocation>
</comment>
<evidence type="ECO:0000256" key="1">
    <source>
        <dbReference type="ARBA" id="ARBA00004370"/>
    </source>
</evidence>
<name>F2UL36_SALR5</name>
<protein>
    <recommendedName>
        <fullName evidence="7">EF-hand domain-containing protein</fullName>
    </recommendedName>
</protein>
<gene>
    <name evidence="8" type="ORF">PTSG_09468</name>
</gene>
<dbReference type="InterPro" id="IPR011992">
    <property type="entry name" value="EF-hand-dom_pair"/>
</dbReference>